<name>A0A4R2NUG0_RHOAD</name>
<gene>
    <name evidence="2" type="ORF">EV656_103320</name>
</gene>
<dbReference type="EMBL" id="SLXL01000003">
    <property type="protein sequence ID" value="TCP25562.1"/>
    <property type="molecule type" value="Genomic_DNA"/>
</dbReference>
<feature type="compositionally biased region" description="Low complexity" evidence="1">
    <location>
        <begin position="174"/>
        <end position="185"/>
    </location>
</feature>
<comment type="caution">
    <text evidence="2">The sequence shown here is derived from an EMBL/GenBank/DDBJ whole genome shotgun (WGS) entry which is preliminary data.</text>
</comment>
<evidence type="ECO:0000313" key="3">
    <source>
        <dbReference type="Proteomes" id="UP000295733"/>
    </source>
</evidence>
<proteinExistence type="predicted"/>
<feature type="compositionally biased region" description="Basic and acidic residues" evidence="1">
    <location>
        <begin position="152"/>
        <end position="172"/>
    </location>
</feature>
<feature type="compositionally biased region" description="Basic and acidic residues" evidence="1">
    <location>
        <begin position="186"/>
        <end position="199"/>
    </location>
</feature>
<dbReference type="Proteomes" id="UP000295733">
    <property type="component" value="Unassembled WGS sequence"/>
</dbReference>
<feature type="region of interest" description="Disordered" evidence="1">
    <location>
        <begin position="152"/>
        <end position="199"/>
    </location>
</feature>
<organism evidence="2 3">
    <name type="scientific">Rhodovulum adriaticum</name>
    <name type="common">Rhodopseudomonas adriatica</name>
    <dbReference type="NCBI Taxonomy" id="35804"/>
    <lineage>
        <taxon>Bacteria</taxon>
        <taxon>Pseudomonadati</taxon>
        <taxon>Pseudomonadota</taxon>
        <taxon>Alphaproteobacteria</taxon>
        <taxon>Rhodobacterales</taxon>
        <taxon>Paracoccaceae</taxon>
        <taxon>Rhodovulum</taxon>
    </lineage>
</organism>
<evidence type="ECO:0000313" key="2">
    <source>
        <dbReference type="EMBL" id="TCP25562.1"/>
    </source>
</evidence>
<reference evidence="2 3" key="1">
    <citation type="submission" date="2019-03" db="EMBL/GenBank/DDBJ databases">
        <title>Genomic Encyclopedia of Type Strains, Phase IV (KMG-IV): sequencing the most valuable type-strain genomes for metagenomic binning, comparative biology and taxonomic classification.</title>
        <authorList>
            <person name="Goeker M."/>
        </authorList>
    </citation>
    <scope>NUCLEOTIDE SEQUENCE [LARGE SCALE GENOMIC DNA]</scope>
    <source>
        <strain evidence="2 3">DSM 2781</strain>
    </source>
</reference>
<sequence>MPHKWQNAGTTIPGRQFPNCPCTRRKQRRHCQSAPVVRKGRGLQPCLYVDRLAPDTPTCRSFGARDSRHGLRGKPVKRRCCPRNCKRQARLRHATGAIPGKASQAKTREPGNLPGRDTITAGGGPGGACVLRNPASGRWFACPCPRFVEDRKGDTSMTPADHHAPARARGLDHGPMGPAPAAKATGGKDRDFRQCQEIR</sequence>
<protein>
    <submittedName>
        <fullName evidence="2">Uncharacterized protein</fullName>
    </submittedName>
</protein>
<dbReference type="AlphaFoldDB" id="A0A4R2NUG0"/>
<accession>A0A4R2NUG0</accession>
<evidence type="ECO:0000256" key="1">
    <source>
        <dbReference type="SAM" id="MobiDB-lite"/>
    </source>
</evidence>
<feature type="region of interest" description="Disordered" evidence="1">
    <location>
        <begin position="100"/>
        <end position="120"/>
    </location>
</feature>
<keyword evidence="3" id="KW-1185">Reference proteome</keyword>